<reference evidence="1 2" key="1">
    <citation type="submission" date="2016-10" db="EMBL/GenBank/DDBJ databases">
        <authorList>
            <person name="de Groot N.N."/>
        </authorList>
    </citation>
    <scope>NUCLEOTIDE SEQUENCE [LARGE SCALE GENOMIC DNA]</scope>
    <source>
        <strain evidence="1 2">DSM 22007</strain>
    </source>
</reference>
<gene>
    <name evidence="1" type="ORF">SAMN04488092_12035</name>
</gene>
<dbReference type="EMBL" id="FOEP01000020">
    <property type="protein sequence ID" value="SER02081.1"/>
    <property type="molecule type" value="Genomic_DNA"/>
</dbReference>
<dbReference type="RefSeq" id="WP_090271280.1">
    <property type="nucleotide sequence ID" value="NZ_FOEP01000020.1"/>
</dbReference>
<dbReference type="InterPro" id="IPR029787">
    <property type="entry name" value="Nucleotide_cyclase"/>
</dbReference>
<sequence>MTHPIAVLTGDLIASTALPRARLENAIQALAQAAQQISDWQGGASPRFTRSRGDGWQIYLVHPEMALRAALYLRAALRIGGKDLSTRVSIATGPATLPDAPDLNHAGGAAFVASGRGLDAMTGPVTMTHASGGALAAATCLADHISQSWTSAQARALLHMLPPTPPTRTEAAALIGISRQAVDQALSGAGYAALTEALALIETAP</sequence>
<evidence type="ECO:0000313" key="2">
    <source>
        <dbReference type="Proteomes" id="UP000198634"/>
    </source>
</evidence>
<proteinExistence type="predicted"/>
<dbReference type="AlphaFoldDB" id="A0A1H9KSC8"/>
<evidence type="ECO:0000313" key="1">
    <source>
        <dbReference type="EMBL" id="SER02081.1"/>
    </source>
</evidence>
<keyword evidence="2" id="KW-1185">Reference proteome</keyword>
<organism evidence="1 2">
    <name type="scientific">Thalassovita taeanensis</name>
    <dbReference type="NCBI Taxonomy" id="657014"/>
    <lineage>
        <taxon>Bacteria</taxon>
        <taxon>Pseudomonadati</taxon>
        <taxon>Pseudomonadota</taxon>
        <taxon>Alphaproteobacteria</taxon>
        <taxon>Rhodobacterales</taxon>
        <taxon>Roseobacteraceae</taxon>
        <taxon>Thalassovita</taxon>
    </lineage>
</organism>
<accession>A0A1H9KSC8</accession>
<dbReference type="Gene3D" id="3.30.70.1230">
    <property type="entry name" value="Nucleotide cyclase"/>
    <property type="match status" value="1"/>
</dbReference>
<name>A0A1H9KSC8_9RHOB</name>
<dbReference type="STRING" id="657014.SAMN04488092_12035"/>
<dbReference type="Proteomes" id="UP000198634">
    <property type="component" value="Unassembled WGS sequence"/>
</dbReference>
<dbReference type="OrthoDB" id="7210707at2"/>
<protein>
    <submittedName>
        <fullName evidence="1">Uncharacterized protein</fullName>
    </submittedName>
</protein>